<reference evidence="3 4" key="1">
    <citation type="submission" date="2021-04" db="EMBL/GenBank/DDBJ databases">
        <title>Draft genome sequence of Paenibacillus cisolokensis, LC2-13A.</title>
        <authorList>
            <person name="Uke A."/>
            <person name="Chhe C."/>
            <person name="Baramee S."/>
            <person name="Kosugi A."/>
        </authorList>
    </citation>
    <scope>NUCLEOTIDE SEQUENCE [LARGE SCALE GENOMIC DNA]</scope>
    <source>
        <strain evidence="3 4">LC2-13A</strain>
    </source>
</reference>
<organism evidence="3 4">
    <name type="scientific">Paenibacillus cisolokensis</name>
    <dbReference type="NCBI Taxonomy" id="1658519"/>
    <lineage>
        <taxon>Bacteria</taxon>
        <taxon>Bacillati</taxon>
        <taxon>Bacillota</taxon>
        <taxon>Bacilli</taxon>
        <taxon>Bacillales</taxon>
        <taxon>Paenibacillaceae</taxon>
        <taxon>Paenibacillus</taxon>
    </lineage>
</organism>
<keyword evidence="1" id="KW-0802">TPR repeat</keyword>
<feature type="region of interest" description="Disordered" evidence="2">
    <location>
        <begin position="66"/>
        <end position="91"/>
    </location>
</feature>
<evidence type="ECO:0000313" key="4">
    <source>
        <dbReference type="Proteomes" id="UP000680304"/>
    </source>
</evidence>
<dbReference type="PROSITE" id="PS50005">
    <property type="entry name" value="TPR"/>
    <property type="match status" value="1"/>
</dbReference>
<accession>A0ABQ4N6H9</accession>
<dbReference type="EMBL" id="BOVJ01000071">
    <property type="protein sequence ID" value="GIQ63793.1"/>
    <property type="molecule type" value="Genomic_DNA"/>
</dbReference>
<dbReference type="Proteomes" id="UP000680304">
    <property type="component" value="Unassembled WGS sequence"/>
</dbReference>
<protein>
    <submittedName>
        <fullName evidence="3">Uncharacterized protein</fullName>
    </submittedName>
</protein>
<evidence type="ECO:0000256" key="2">
    <source>
        <dbReference type="SAM" id="MobiDB-lite"/>
    </source>
</evidence>
<name>A0ABQ4N6H9_9BACL</name>
<dbReference type="InterPro" id="IPR019734">
    <property type="entry name" value="TPR_rpt"/>
</dbReference>
<sequence>MRLMFRQMFAVMNELLDEIMTTYPHVSDEERLRLNEQIDQLRTVSDSLIEQWLGFEEKMSAFYEMAGGTQQPDQPAKASAGKQAKGTGSEPADAEALSESALYLTKGQGYFKLLMFEQAADAFQTAVAKAPECNLSRLFWRCRSCICSSGTKPRSIFNCWSH</sequence>
<comment type="caution">
    <text evidence="3">The sequence shown here is derived from an EMBL/GenBank/DDBJ whole genome shotgun (WGS) entry which is preliminary data.</text>
</comment>
<gene>
    <name evidence="3" type="ORF">PACILC2_23610</name>
</gene>
<proteinExistence type="predicted"/>
<feature type="repeat" description="TPR" evidence="1">
    <location>
        <begin position="100"/>
        <end position="133"/>
    </location>
</feature>
<keyword evidence="4" id="KW-1185">Reference proteome</keyword>
<evidence type="ECO:0000313" key="3">
    <source>
        <dbReference type="EMBL" id="GIQ63793.1"/>
    </source>
</evidence>
<evidence type="ECO:0000256" key="1">
    <source>
        <dbReference type="PROSITE-ProRule" id="PRU00339"/>
    </source>
</evidence>